<protein>
    <recommendedName>
        <fullName evidence="1">Polyphosphate kinase-2-related domain-containing protein</fullName>
    </recommendedName>
</protein>
<dbReference type="Proteomes" id="UP000237310">
    <property type="component" value="Unassembled WGS sequence"/>
</dbReference>
<dbReference type="AlphaFoldDB" id="A0A2S5A912"/>
<dbReference type="InterPro" id="IPR027417">
    <property type="entry name" value="P-loop_NTPase"/>
</dbReference>
<dbReference type="SUPFAM" id="SSF52540">
    <property type="entry name" value="P-loop containing nucleoside triphosphate hydrolases"/>
    <property type="match status" value="1"/>
</dbReference>
<feature type="domain" description="Polyphosphate kinase-2-related" evidence="1">
    <location>
        <begin position="76"/>
        <end position="298"/>
    </location>
</feature>
<dbReference type="EMBL" id="PQVG01000006">
    <property type="protein sequence ID" value="POY38779.1"/>
    <property type="molecule type" value="Genomic_DNA"/>
</dbReference>
<proteinExistence type="predicted"/>
<dbReference type="Pfam" id="PF03976">
    <property type="entry name" value="PPK2"/>
    <property type="match status" value="1"/>
</dbReference>
<evidence type="ECO:0000313" key="2">
    <source>
        <dbReference type="EMBL" id="POY38779.1"/>
    </source>
</evidence>
<dbReference type="GO" id="GO:0016776">
    <property type="term" value="F:phosphotransferase activity, phosphate group as acceptor"/>
    <property type="evidence" value="ECO:0007669"/>
    <property type="project" value="InterPro"/>
</dbReference>
<reference evidence="2 3" key="1">
    <citation type="submission" date="2018-01" db="EMBL/GenBank/DDBJ databases">
        <authorList>
            <person name="Gaut B.S."/>
            <person name="Morton B.R."/>
            <person name="Clegg M.T."/>
            <person name="Duvall M.R."/>
        </authorList>
    </citation>
    <scope>NUCLEOTIDE SEQUENCE [LARGE SCALE GENOMIC DNA]</scope>
    <source>
        <strain evidence="2 3">HR-AY</strain>
    </source>
</reference>
<gene>
    <name evidence="2" type="ORF">C3L50_11630</name>
</gene>
<dbReference type="Gene3D" id="3.40.50.300">
    <property type="entry name" value="P-loop containing nucleotide triphosphate hydrolases"/>
    <property type="match status" value="1"/>
</dbReference>
<evidence type="ECO:0000313" key="3">
    <source>
        <dbReference type="Proteomes" id="UP000237310"/>
    </source>
</evidence>
<organism evidence="2 3">
    <name type="scientific">Flavobacterium alvei</name>
    <dbReference type="NCBI Taxonomy" id="2080416"/>
    <lineage>
        <taxon>Bacteria</taxon>
        <taxon>Pseudomonadati</taxon>
        <taxon>Bacteroidota</taxon>
        <taxon>Flavobacteriia</taxon>
        <taxon>Flavobacteriales</taxon>
        <taxon>Flavobacteriaceae</taxon>
        <taxon>Flavobacterium</taxon>
    </lineage>
</organism>
<sequence>MAKSNNKKSNNFEKNAKELNTLSKKELIKRAKNFSKQYCVGKGEDFKLKEYETKASFDLGEEGKTLVNETLQLGVDALAAMQDILYAQDKWSLLLIFQAMDAAGKDGAIKHVMSGVNPQGCQVSSFKAPSSEELDHDFLWRCQKHLPERGRIGIFNRSYYEEVLVVRVHEQILKGQKLPEKLITKDIWEDRFQDIRNFEKYLNRNGTVVIKFFLNVSKKEQKERFIERVDDPDKNWKFSAADAKERGFWDDYMFAYEELIKNTSTEKSPWYVIPADNKSYARIAIASAIINALDEMELEYPTVSAEKLAELQTVKKALLEEK</sequence>
<keyword evidence="3" id="KW-1185">Reference proteome</keyword>
<dbReference type="InterPro" id="IPR022488">
    <property type="entry name" value="PPK2-related"/>
</dbReference>
<evidence type="ECO:0000259" key="1">
    <source>
        <dbReference type="Pfam" id="PF03976"/>
    </source>
</evidence>
<dbReference type="PANTHER" id="PTHR34383:SF3">
    <property type="entry name" value="POLYPHOSPHATE:AMP PHOSPHOTRANSFERASE"/>
    <property type="match status" value="1"/>
</dbReference>
<dbReference type="OrthoDB" id="9775224at2"/>
<comment type="caution">
    <text evidence="2">The sequence shown here is derived from an EMBL/GenBank/DDBJ whole genome shotgun (WGS) entry which is preliminary data.</text>
</comment>
<dbReference type="NCBIfam" id="TIGR03709">
    <property type="entry name" value="PPK2_rel_1"/>
    <property type="match status" value="1"/>
</dbReference>
<accession>A0A2S5A912</accession>
<dbReference type="RefSeq" id="WP_103806353.1">
    <property type="nucleotide sequence ID" value="NZ_PQVG01000006.1"/>
</dbReference>
<dbReference type="GO" id="GO:0006797">
    <property type="term" value="P:polyphosphate metabolic process"/>
    <property type="evidence" value="ECO:0007669"/>
    <property type="project" value="InterPro"/>
</dbReference>
<name>A0A2S5A912_9FLAO</name>
<dbReference type="PANTHER" id="PTHR34383">
    <property type="entry name" value="POLYPHOSPHATE:AMP PHOSPHOTRANSFERASE-RELATED"/>
    <property type="match status" value="1"/>
</dbReference>
<dbReference type="InterPro" id="IPR022300">
    <property type="entry name" value="PPK2-rel_1"/>
</dbReference>